<keyword evidence="2" id="KW-1185">Reference proteome</keyword>
<protein>
    <submittedName>
        <fullName evidence="1">Uncharacterized protein</fullName>
    </submittedName>
</protein>
<evidence type="ECO:0000313" key="1">
    <source>
        <dbReference type="EMBL" id="MBP2371464.1"/>
    </source>
</evidence>
<comment type="caution">
    <text evidence="1">The sequence shown here is derived from an EMBL/GenBank/DDBJ whole genome shotgun (WGS) entry which is preliminary data.</text>
</comment>
<name>A0ABS4W5I3_9PSEU</name>
<evidence type="ECO:0000313" key="2">
    <source>
        <dbReference type="Proteomes" id="UP001519295"/>
    </source>
</evidence>
<dbReference type="RefSeq" id="WP_210036624.1">
    <property type="nucleotide sequence ID" value="NZ_JAGINU010000002.1"/>
</dbReference>
<accession>A0ABS4W5I3</accession>
<gene>
    <name evidence="1" type="ORF">JOF36_007237</name>
</gene>
<organism evidence="1 2">
    <name type="scientific">Pseudonocardia parietis</name>
    <dbReference type="NCBI Taxonomy" id="570936"/>
    <lineage>
        <taxon>Bacteria</taxon>
        <taxon>Bacillati</taxon>
        <taxon>Actinomycetota</taxon>
        <taxon>Actinomycetes</taxon>
        <taxon>Pseudonocardiales</taxon>
        <taxon>Pseudonocardiaceae</taxon>
        <taxon>Pseudonocardia</taxon>
    </lineage>
</organism>
<dbReference type="Proteomes" id="UP001519295">
    <property type="component" value="Unassembled WGS sequence"/>
</dbReference>
<sequence length="131" mass="14407">MSTSPQTVHQQIIDTLIDDPILAMLGFDHRTIGEERIGHNPRLVVNWADEWYGSASEFLGTVTIEPVGTDDRTRTAVLDRVEQALAALRAGRPIMRVRRSGGHRSSTFHVLARGAPCEAGSMPALAGRHQR</sequence>
<proteinExistence type="predicted"/>
<dbReference type="EMBL" id="JAGINU010000002">
    <property type="protein sequence ID" value="MBP2371464.1"/>
    <property type="molecule type" value="Genomic_DNA"/>
</dbReference>
<reference evidence="1 2" key="1">
    <citation type="submission" date="2021-03" db="EMBL/GenBank/DDBJ databases">
        <title>Sequencing the genomes of 1000 actinobacteria strains.</title>
        <authorList>
            <person name="Klenk H.-P."/>
        </authorList>
    </citation>
    <scope>NUCLEOTIDE SEQUENCE [LARGE SCALE GENOMIC DNA]</scope>
    <source>
        <strain evidence="1 2">DSM 45256</strain>
    </source>
</reference>